<gene>
    <name evidence="2" type="ORF">HF999_13905</name>
</gene>
<keyword evidence="1" id="KW-0812">Transmembrane</keyword>
<feature type="transmembrane region" description="Helical" evidence="1">
    <location>
        <begin position="134"/>
        <end position="155"/>
    </location>
</feature>
<accession>A0A846X4K6</accession>
<keyword evidence="1" id="KW-0472">Membrane</keyword>
<dbReference type="Proteomes" id="UP000582646">
    <property type="component" value="Unassembled WGS sequence"/>
</dbReference>
<evidence type="ECO:0000313" key="2">
    <source>
        <dbReference type="EMBL" id="NKY19456.1"/>
    </source>
</evidence>
<name>A0A846X4K6_9ACTN</name>
<dbReference type="RefSeq" id="WP_168546453.1">
    <property type="nucleotide sequence ID" value="NZ_BAAAKS010000044.1"/>
</dbReference>
<comment type="caution">
    <text evidence="2">The sequence shown here is derived from an EMBL/GenBank/DDBJ whole genome shotgun (WGS) entry which is preliminary data.</text>
</comment>
<proteinExistence type="predicted"/>
<dbReference type="EMBL" id="JAAXOQ010000018">
    <property type="protein sequence ID" value="NKY19456.1"/>
    <property type="molecule type" value="Genomic_DNA"/>
</dbReference>
<reference evidence="2 3" key="1">
    <citation type="submission" date="2020-04" db="EMBL/GenBank/DDBJ databases">
        <title>MicrobeNet Type strains.</title>
        <authorList>
            <person name="Nicholson A.C."/>
        </authorList>
    </citation>
    <scope>NUCLEOTIDE SEQUENCE [LARGE SCALE GENOMIC DNA]</scope>
    <source>
        <strain evidence="2 3">DSM 44113</strain>
    </source>
</reference>
<sequence length="183" mass="19480">MSDYTGPPPPDREGLVQWLQARGLSFEAADRIAPYAEILRAHPDLTARVRAVMDSPVSESPQPGTSTLVDVDAELKLIARDRRFQPVYRAAAWEVGRAYSARAAWWTVAFGVLAIVTGMLTAAGGGLPAGLSPAIGICAAVAACVLVTIFVFTFIRPFTAPDAYLHLPSAAAALTATWTDRKA</sequence>
<keyword evidence="1" id="KW-1133">Transmembrane helix</keyword>
<evidence type="ECO:0000256" key="1">
    <source>
        <dbReference type="SAM" id="Phobius"/>
    </source>
</evidence>
<feature type="transmembrane region" description="Helical" evidence="1">
    <location>
        <begin position="103"/>
        <end position="122"/>
    </location>
</feature>
<evidence type="ECO:0000313" key="3">
    <source>
        <dbReference type="Proteomes" id="UP000582646"/>
    </source>
</evidence>
<dbReference type="AlphaFoldDB" id="A0A846X4K6"/>
<protein>
    <submittedName>
        <fullName evidence="2">Uncharacterized protein</fullName>
    </submittedName>
</protein>
<organism evidence="2 3">
    <name type="scientific">Tsukamurella spumae</name>
    <dbReference type="NCBI Taxonomy" id="44753"/>
    <lineage>
        <taxon>Bacteria</taxon>
        <taxon>Bacillati</taxon>
        <taxon>Actinomycetota</taxon>
        <taxon>Actinomycetes</taxon>
        <taxon>Mycobacteriales</taxon>
        <taxon>Tsukamurellaceae</taxon>
        <taxon>Tsukamurella</taxon>
    </lineage>
</organism>
<keyword evidence="3" id="KW-1185">Reference proteome</keyword>